<protein>
    <submittedName>
        <fullName evidence="2">Uncharacterized protein</fullName>
    </submittedName>
</protein>
<accession>A0ABQ3BAJ5</accession>
<feature type="signal peptide" evidence="1">
    <location>
        <begin position="1"/>
        <end position="25"/>
    </location>
</feature>
<reference evidence="3" key="1">
    <citation type="journal article" date="2019" name="Int. J. Syst. Evol. Microbiol.">
        <title>The Global Catalogue of Microorganisms (GCM) 10K type strain sequencing project: providing services to taxonomists for standard genome sequencing and annotation.</title>
        <authorList>
            <consortium name="The Broad Institute Genomics Platform"/>
            <consortium name="The Broad Institute Genome Sequencing Center for Infectious Disease"/>
            <person name="Wu L."/>
            <person name="Ma J."/>
        </authorList>
    </citation>
    <scope>NUCLEOTIDE SEQUENCE [LARGE SCALE GENOMIC DNA]</scope>
    <source>
        <strain evidence="3">KCTC 32239</strain>
    </source>
</reference>
<evidence type="ECO:0000256" key="1">
    <source>
        <dbReference type="SAM" id="SignalP"/>
    </source>
</evidence>
<organism evidence="2 3">
    <name type="scientific">Cellvibrio zantedeschiae</name>
    <dbReference type="NCBI Taxonomy" id="1237077"/>
    <lineage>
        <taxon>Bacteria</taxon>
        <taxon>Pseudomonadati</taxon>
        <taxon>Pseudomonadota</taxon>
        <taxon>Gammaproteobacteria</taxon>
        <taxon>Cellvibrionales</taxon>
        <taxon>Cellvibrionaceae</taxon>
        <taxon>Cellvibrio</taxon>
    </lineage>
</organism>
<comment type="caution">
    <text evidence="2">The sequence shown here is derived from an EMBL/GenBank/DDBJ whole genome shotgun (WGS) entry which is preliminary data.</text>
</comment>
<dbReference type="RefSeq" id="WP_189421047.1">
    <property type="nucleotide sequence ID" value="NZ_BMYZ01000004.1"/>
</dbReference>
<sequence length="140" mass="15460">MRSYRKSMAKIFTVFLSLVAATAIAQDSAAPKKKVSEAEVKQDANTAIQKTDLKADAATVKTNTATGQPAKKMVQDATINLQTTITGNQEQPRVLYILPWQSPQTADVDFEPLDNQQKAVFGHVEREELRRELESAGELQ</sequence>
<gene>
    <name evidence="2" type="ORF">GCM10011613_35160</name>
</gene>
<evidence type="ECO:0000313" key="2">
    <source>
        <dbReference type="EMBL" id="GGY86931.1"/>
    </source>
</evidence>
<feature type="chain" id="PRO_5046455395" evidence="1">
    <location>
        <begin position="26"/>
        <end position="140"/>
    </location>
</feature>
<keyword evidence="3" id="KW-1185">Reference proteome</keyword>
<evidence type="ECO:0000313" key="3">
    <source>
        <dbReference type="Proteomes" id="UP000619761"/>
    </source>
</evidence>
<keyword evidence="1" id="KW-0732">Signal</keyword>
<dbReference type="Proteomes" id="UP000619761">
    <property type="component" value="Unassembled WGS sequence"/>
</dbReference>
<dbReference type="EMBL" id="BMYZ01000004">
    <property type="protein sequence ID" value="GGY86931.1"/>
    <property type="molecule type" value="Genomic_DNA"/>
</dbReference>
<name>A0ABQ3BAJ5_9GAMM</name>
<proteinExistence type="predicted"/>